<reference evidence="2 3" key="1">
    <citation type="submission" date="2019-03" db="EMBL/GenBank/DDBJ databases">
        <authorList>
            <person name="Kim M.K.M."/>
        </authorList>
    </citation>
    <scope>NUCLEOTIDE SEQUENCE [LARGE SCALE GENOMIC DNA]</scope>
    <source>
        <strain evidence="2 3">18JY15-6</strain>
    </source>
</reference>
<name>A0A4R1CDL9_9ACTN</name>
<dbReference type="Gene3D" id="3.90.1200.10">
    <property type="match status" value="1"/>
</dbReference>
<sequence length="358" mass="39531">MGEVAGARAVRAEDSFDVAAVDTWLRANADGSAWGDGLPEVQQFSGGASNLTYLLRYPAKDLILRRPPAGTKAAGAHDMGREFRIQAALAPVFPYVAPMVGLCTDAAVLGSDFYVMERLVGSIPRKDFEVALTPEQVRAVCTNTLDLLVSLHAVDPAAAGLDVLGKGEGYVERQVSGWTKRYRDAHTDNVSDMEDVMAWLAAHQPADRGSCLIHNDFRFDNVVFSDDDPTRPIGLLDWELATIGDPLMDLGCVLSYWIEAGDDDMWQLVRMQPTNADGMLTRAEVVAYYCERAGLEVSPEALRFYEVYGLFRLAGIAQQIYYRFHHGQTTNPRFEHFWMFVNMLGDRARAVIEAGGRG</sequence>
<dbReference type="AlphaFoldDB" id="A0A4R1CDL9"/>
<evidence type="ECO:0000313" key="3">
    <source>
        <dbReference type="Proteomes" id="UP000295453"/>
    </source>
</evidence>
<dbReference type="RefSeq" id="WP_131583018.1">
    <property type="nucleotide sequence ID" value="NZ_SJZJ01000011.1"/>
</dbReference>
<comment type="caution">
    <text evidence="2">The sequence shown here is derived from an EMBL/GenBank/DDBJ whole genome shotgun (WGS) entry which is preliminary data.</text>
</comment>
<dbReference type="InterPro" id="IPR011009">
    <property type="entry name" value="Kinase-like_dom_sf"/>
</dbReference>
<dbReference type="InterPro" id="IPR002575">
    <property type="entry name" value="Aminoglycoside_PTrfase"/>
</dbReference>
<protein>
    <submittedName>
        <fullName evidence="2">Phosphotransferase family protein</fullName>
    </submittedName>
</protein>
<evidence type="ECO:0000313" key="2">
    <source>
        <dbReference type="EMBL" id="TCJ28315.1"/>
    </source>
</evidence>
<dbReference type="PANTHER" id="PTHR47829:SF1">
    <property type="entry name" value="HAD FAMILY PHOSPHATASE"/>
    <property type="match status" value="1"/>
</dbReference>
<organism evidence="2 3">
    <name type="scientific">Nocardioides jejuensis</name>
    <dbReference type="NCBI Taxonomy" id="2502782"/>
    <lineage>
        <taxon>Bacteria</taxon>
        <taxon>Bacillati</taxon>
        <taxon>Actinomycetota</taxon>
        <taxon>Actinomycetes</taxon>
        <taxon>Propionibacteriales</taxon>
        <taxon>Nocardioidaceae</taxon>
        <taxon>Nocardioides</taxon>
    </lineage>
</organism>
<dbReference type="Pfam" id="PF01636">
    <property type="entry name" value="APH"/>
    <property type="match status" value="1"/>
</dbReference>
<keyword evidence="3" id="KW-1185">Reference proteome</keyword>
<dbReference type="OrthoDB" id="3806873at2"/>
<dbReference type="InterPro" id="IPR052898">
    <property type="entry name" value="ACAD10-like"/>
</dbReference>
<dbReference type="GO" id="GO:0016740">
    <property type="term" value="F:transferase activity"/>
    <property type="evidence" value="ECO:0007669"/>
    <property type="project" value="UniProtKB-KW"/>
</dbReference>
<accession>A0A4R1CDL9</accession>
<dbReference type="InterPro" id="IPR041726">
    <property type="entry name" value="ACAD10_11_N"/>
</dbReference>
<evidence type="ECO:0000259" key="1">
    <source>
        <dbReference type="Pfam" id="PF01636"/>
    </source>
</evidence>
<feature type="domain" description="Aminoglycoside phosphotransferase" evidence="1">
    <location>
        <begin position="40"/>
        <end position="263"/>
    </location>
</feature>
<dbReference type="Proteomes" id="UP000295453">
    <property type="component" value="Unassembled WGS sequence"/>
</dbReference>
<keyword evidence="2" id="KW-0808">Transferase</keyword>
<dbReference type="SUPFAM" id="SSF56112">
    <property type="entry name" value="Protein kinase-like (PK-like)"/>
    <property type="match status" value="1"/>
</dbReference>
<gene>
    <name evidence="2" type="ORF">EPD65_08235</name>
</gene>
<dbReference type="PANTHER" id="PTHR47829">
    <property type="entry name" value="HYDROLASE, PUTATIVE (AFU_ORTHOLOGUE AFUA_1G12880)-RELATED"/>
    <property type="match status" value="1"/>
</dbReference>
<dbReference type="Gene3D" id="3.30.200.20">
    <property type="entry name" value="Phosphorylase Kinase, domain 1"/>
    <property type="match status" value="1"/>
</dbReference>
<dbReference type="CDD" id="cd05154">
    <property type="entry name" value="ACAD10_11_N-like"/>
    <property type="match status" value="1"/>
</dbReference>
<proteinExistence type="predicted"/>
<dbReference type="EMBL" id="SJZJ01000011">
    <property type="protein sequence ID" value="TCJ28315.1"/>
    <property type="molecule type" value="Genomic_DNA"/>
</dbReference>